<gene>
    <name evidence="1" type="ORF">GUJ93_ZPchr0001g31221</name>
</gene>
<proteinExistence type="predicted"/>
<evidence type="ECO:0000313" key="1">
    <source>
        <dbReference type="EMBL" id="KAG8053189.1"/>
    </source>
</evidence>
<dbReference type="AlphaFoldDB" id="A0A8J5RTJ1"/>
<organism evidence="1 2">
    <name type="scientific">Zizania palustris</name>
    <name type="common">Northern wild rice</name>
    <dbReference type="NCBI Taxonomy" id="103762"/>
    <lineage>
        <taxon>Eukaryota</taxon>
        <taxon>Viridiplantae</taxon>
        <taxon>Streptophyta</taxon>
        <taxon>Embryophyta</taxon>
        <taxon>Tracheophyta</taxon>
        <taxon>Spermatophyta</taxon>
        <taxon>Magnoliopsida</taxon>
        <taxon>Liliopsida</taxon>
        <taxon>Poales</taxon>
        <taxon>Poaceae</taxon>
        <taxon>BOP clade</taxon>
        <taxon>Oryzoideae</taxon>
        <taxon>Oryzeae</taxon>
        <taxon>Zizaniinae</taxon>
        <taxon>Zizania</taxon>
    </lineage>
</organism>
<dbReference type="EMBL" id="JAAALK010000288">
    <property type="protein sequence ID" value="KAG8053189.1"/>
    <property type="molecule type" value="Genomic_DNA"/>
</dbReference>
<name>A0A8J5RTJ1_ZIZPA</name>
<dbReference type="Proteomes" id="UP000729402">
    <property type="component" value="Unassembled WGS sequence"/>
</dbReference>
<reference evidence="1" key="2">
    <citation type="submission" date="2021-02" db="EMBL/GenBank/DDBJ databases">
        <authorList>
            <person name="Kimball J.A."/>
            <person name="Haas M.W."/>
            <person name="Macchietto M."/>
            <person name="Kono T."/>
            <person name="Duquette J."/>
            <person name="Shao M."/>
        </authorList>
    </citation>
    <scope>NUCLEOTIDE SEQUENCE</scope>
    <source>
        <tissue evidence="1">Fresh leaf tissue</tissue>
    </source>
</reference>
<keyword evidence="2" id="KW-1185">Reference proteome</keyword>
<sequence length="70" mass="7273">MGCLVNESTGQPAQDFSSCEFFHAAAGSKVGEDGGAFLAGSIIQLSVQDCVSKSLLVASNFPTEQQNLCM</sequence>
<evidence type="ECO:0000313" key="2">
    <source>
        <dbReference type="Proteomes" id="UP000729402"/>
    </source>
</evidence>
<protein>
    <submittedName>
        <fullName evidence="1">Uncharacterized protein</fullName>
    </submittedName>
</protein>
<accession>A0A8J5RTJ1</accession>
<comment type="caution">
    <text evidence="1">The sequence shown here is derived from an EMBL/GenBank/DDBJ whole genome shotgun (WGS) entry which is preliminary data.</text>
</comment>
<reference evidence="1" key="1">
    <citation type="journal article" date="2021" name="bioRxiv">
        <title>Whole Genome Assembly and Annotation of Northern Wild Rice, Zizania palustris L., Supports a Whole Genome Duplication in the Zizania Genus.</title>
        <authorList>
            <person name="Haas M."/>
            <person name="Kono T."/>
            <person name="Macchietto M."/>
            <person name="Millas R."/>
            <person name="McGilp L."/>
            <person name="Shao M."/>
            <person name="Duquette J."/>
            <person name="Hirsch C.N."/>
            <person name="Kimball J."/>
        </authorList>
    </citation>
    <scope>NUCLEOTIDE SEQUENCE</scope>
    <source>
        <tissue evidence="1">Fresh leaf tissue</tissue>
    </source>
</reference>